<comment type="caution">
    <text evidence="2">The sequence shown here is derived from an EMBL/GenBank/DDBJ whole genome shotgun (WGS) entry which is preliminary data.</text>
</comment>
<evidence type="ECO:0000313" key="2">
    <source>
        <dbReference type="EMBL" id="OAQ61717.1"/>
    </source>
</evidence>
<dbReference type="AlphaFoldDB" id="A0A179F8L0"/>
<dbReference type="GeneID" id="28852034"/>
<feature type="transmembrane region" description="Helical" evidence="1">
    <location>
        <begin position="471"/>
        <end position="493"/>
    </location>
</feature>
<dbReference type="OrthoDB" id="3596604at2759"/>
<keyword evidence="1" id="KW-0812">Transmembrane</keyword>
<keyword evidence="1" id="KW-1133">Transmembrane helix</keyword>
<evidence type="ECO:0000256" key="1">
    <source>
        <dbReference type="SAM" id="Phobius"/>
    </source>
</evidence>
<accession>A0A179F8L0</accession>
<dbReference type="KEGG" id="pchm:VFPPC_09518"/>
<keyword evidence="1" id="KW-0472">Membrane</keyword>
<sequence length="560" mass="61599">MGSLKKAASDMTIKPYAMSTRTNSFTYERLHKGRQLRKLLRACLTRWVMTLALCASIYALLWRYSTKDAMPKKMKKEFNTLIVGLSIMLSLNLASSLKHMVAILRWWMLSLKEWRPREVDLILQSENISRMVRLMPISRRNSLRFYVITWVLINMAAQIGLACLGLTYNVNGADKHVPTINGTVAVPDLSHIQTTRVLGSNQQTPSKLHAINALRFTANSYGAASLTSGVTAQNATFKPIRPGTVYNPDVSAVYCNSINANCYSTFYEATPENLNYYIMVATNRWVATSSNCSSFKVTKGGDGYAATITIDDANKTTIDIPARNGPGQTTYIVNPAKDQHDGWSLVSAFEASGINPWFYRCNISVGPVVNAVTKEHKLGRNITLLAPAAIALQGYGGSTPTNATDPIQFQSYPSETVFGSPAGGDGLSMGLISSIFASGVIVTTTQANTNINATGQLPLQGITLDIAHWSYVHLILGLIMGLQLLFAIISIVLSNQVMVRDHSHFGEAALLRPTMYDLSYRAVMANEKEIASLFPKTVTMRYVPGEDGTYYLRVRNDRAS</sequence>
<name>A0A179F8L0_METCM</name>
<dbReference type="Proteomes" id="UP000078397">
    <property type="component" value="Unassembled WGS sequence"/>
</dbReference>
<organism evidence="2 3">
    <name type="scientific">Pochonia chlamydosporia 170</name>
    <dbReference type="NCBI Taxonomy" id="1380566"/>
    <lineage>
        <taxon>Eukaryota</taxon>
        <taxon>Fungi</taxon>
        <taxon>Dikarya</taxon>
        <taxon>Ascomycota</taxon>
        <taxon>Pezizomycotina</taxon>
        <taxon>Sordariomycetes</taxon>
        <taxon>Hypocreomycetidae</taxon>
        <taxon>Hypocreales</taxon>
        <taxon>Clavicipitaceae</taxon>
        <taxon>Pochonia</taxon>
    </lineage>
</organism>
<proteinExistence type="predicted"/>
<dbReference type="EMBL" id="LSBJ02000007">
    <property type="protein sequence ID" value="OAQ61717.1"/>
    <property type="molecule type" value="Genomic_DNA"/>
</dbReference>
<keyword evidence="3" id="KW-1185">Reference proteome</keyword>
<feature type="transmembrane region" description="Helical" evidence="1">
    <location>
        <begin position="143"/>
        <end position="168"/>
    </location>
</feature>
<feature type="transmembrane region" description="Helical" evidence="1">
    <location>
        <begin position="39"/>
        <end position="61"/>
    </location>
</feature>
<protein>
    <submittedName>
        <fullName evidence="2">Uncharacterized protein</fullName>
    </submittedName>
</protein>
<dbReference type="RefSeq" id="XP_018139421.1">
    <property type="nucleotide sequence ID" value="XM_018288040.1"/>
</dbReference>
<feature type="transmembrane region" description="Helical" evidence="1">
    <location>
        <begin position="81"/>
        <end position="107"/>
    </location>
</feature>
<reference evidence="2 3" key="1">
    <citation type="journal article" date="2016" name="PLoS Pathog.">
        <title>Biosynthesis of antibiotic leucinostatins in bio-control fungus Purpureocillium lilacinum and their inhibition on phytophthora revealed by genome mining.</title>
        <authorList>
            <person name="Wang G."/>
            <person name="Liu Z."/>
            <person name="Lin R."/>
            <person name="Li E."/>
            <person name="Mao Z."/>
            <person name="Ling J."/>
            <person name="Yang Y."/>
            <person name="Yin W.B."/>
            <person name="Xie B."/>
        </authorList>
    </citation>
    <scope>NUCLEOTIDE SEQUENCE [LARGE SCALE GENOMIC DNA]</scope>
    <source>
        <strain evidence="2">170</strain>
    </source>
</reference>
<gene>
    <name evidence="2" type="ORF">VFPPC_09518</name>
</gene>
<evidence type="ECO:0000313" key="3">
    <source>
        <dbReference type="Proteomes" id="UP000078397"/>
    </source>
</evidence>